<dbReference type="KEGG" id="pcea:J3359_07715"/>
<feature type="chain" id="PRO_5037308889" evidence="2">
    <location>
        <begin position="23"/>
        <end position="1356"/>
    </location>
</feature>
<feature type="domain" description="Cadherin" evidence="3">
    <location>
        <begin position="245"/>
        <end position="327"/>
    </location>
</feature>
<dbReference type="InterPro" id="IPR002126">
    <property type="entry name" value="Cadherin-like_dom"/>
</dbReference>
<keyword evidence="5" id="KW-1185">Reference proteome</keyword>
<feature type="signal peptide" evidence="2">
    <location>
        <begin position="1"/>
        <end position="22"/>
    </location>
</feature>
<name>A0A975CRW7_9FLAO</name>
<dbReference type="GO" id="GO:0016020">
    <property type="term" value="C:membrane"/>
    <property type="evidence" value="ECO:0007669"/>
    <property type="project" value="InterPro"/>
</dbReference>
<dbReference type="PROSITE" id="PS50268">
    <property type="entry name" value="CADHERIN_2"/>
    <property type="match status" value="1"/>
</dbReference>
<dbReference type="InterPro" id="IPR026444">
    <property type="entry name" value="Secre_tail"/>
</dbReference>
<evidence type="ECO:0000313" key="4">
    <source>
        <dbReference type="EMBL" id="QTE24142.1"/>
    </source>
</evidence>
<dbReference type="RefSeq" id="WP_208080126.1">
    <property type="nucleotide sequence ID" value="NZ_CP071869.1"/>
</dbReference>
<keyword evidence="1 2" id="KW-0732">Signal</keyword>
<evidence type="ECO:0000259" key="3">
    <source>
        <dbReference type="PROSITE" id="PS50268"/>
    </source>
</evidence>
<dbReference type="GO" id="GO:0007156">
    <property type="term" value="P:homophilic cell adhesion via plasma membrane adhesion molecules"/>
    <property type="evidence" value="ECO:0007669"/>
    <property type="project" value="InterPro"/>
</dbReference>
<gene>
    <name evidence="4" type="ORF">J3359_07715</name>
</gene>
<reference evidence="4 5" key="1">
    <citation type="submission" date="2021-03" db="EMBL/GenBank/DDBJ databases">
        <title>Complete genome of Polaribacter_sp.SM13.</title>
        <authorList>
            <person name="Jeong S.W."/>
            <person name="Bae J.W."/>
        </authorList>
    </citation>
    <scope>NUCLEOTIDE SEQUENCE [LARGE SCALE GENOMIC DNA]</scope>
    <source>
        <strain evidence="4 5">SM13</strain>
    </source>
</reference>
<dbReference type="EMBL" id="CP071869">
    <property type="protein sequence ID" value="QTE24142.1"/>
    <property type="molecule type" value="Genomic_DNA"/>
</dbReference>
<evidence type="ECO:0000256" key="1">
    <source>
        <dbReference type="ARBA" id="ARBA00022729"/>
    </source>
</evidence>
<evidence type="ECO:0000256" key="2">
    <source>
        <dbReference type="SAM" id="SignalP"/>
    </source>
</evidence>
<dbReference type="Proteomes" id="UP000663920">
    <property type="component" value="Chromosome"/>
</dbReference>
<dbReference type="GO" id="GO:0005509">
    <property type="term" value="F:calcium ion binding"/>
    <property type="evidence" value="ECO:0007669"/>
    <property type="project" value="InterPro"/>
</dbReference>
<accession>A0A975CRW7</accession>
<evidence type="ECO:0000313" key="5">
    <source>
        <dbReference type="Proteomes" id="UP000663920"/>
    </source>
</evidence>
<dbReference type="Pfam" id="PF13205">
    <property type="entry name" value="Big_5"/>
    <property type="match status" value="4"/>
</dbReference>
<organism evidence="4 5">
    <name type="scientific">Polaribacter cellanae</name>
    <dbReference type="NCBI Taxonomy" id="2818493"/>
    <lineage>
        <taxon>Bacteria</taxon>
        <taxon>Pseudomonadati</taxon>
        <taxon>Bacteroidota</taxon>
        <taxon>Flavobacteriia</taxon>
        <taxon>Flavobacteriales</taxon>
        <taxon>Flavobacteriaceae</taxon>
    </lineage>
</organism>
<sequence length="1356" mass="143285">MKTKILLVLLLAFILPISKNYAQVTTLYSQDFEGSTDFDTYQLKNSVGTAVGFNVNGPDYITRANPGSLPLGNTVTGFTGKVIALEDHDGAGFSGDHSITTNAINITGASSLTFKFRLAAPRGNNGGRYDSNDFLRVQTSINGAAFQTIINTGGANSDGKYYYDASNNGITGGGDDIVVSQVSQEITSSISGTGSSMIVRVLFNSQGSQGELLFDDLLVTGVVAANNAPTNITLSPSSINQTATGTNVTVGTLSTTDADAADSHTYSLVSGSGSTNNGSFNISGSTLRTSSALNAGTYSIRVNTNDGTDNFAKAISIIVLDNIAPNFNSANSTPNDNATNVATANNIVIDFNENIALGTGFITLRDVTGASNVETFNVATQNDGATTSPTSGRIGIVNDKIYINPTNNLTELNMYAIQIAATAIDDTSGNSFSGISDETTFNFTTADETNPSFNSADSTPNDNATNVATANNIVIDFNENIALGTGFITLRDVTGASNVETFNVATQNDGATTSPTSGRIGIVNDKIYINPTNNLTELNMYAIQIAATAIDDTSGNSFSGISDETTFNFTTADETNPSFNSADSTPNDNATNVATANNIVIDFNENIALGTGFITLRDVTGASNVETFNVATQNDGATTSPTSGRIGIVNDKIYINPTNNLTELNMYAIQIAATAIDDTSGNSFSGISDETTFNFTTADETNPSFNSADSTPNDNATNVATANNIVIDFNENIALGTGFITLRNVTSASDVETFNVATENDGATTSPTPGRIGIVNDKIYINPINNLINSNAYAIQIAATAVDDTSGNSFPGISDETTFNFTTVAITWLGTTTDWNTASNWNSNSTPIATDDIIIPNVTIQPIITSGTTAVANNITIDASSSLTIAAGGSLTIEGNLTQNGTFTINSNATSNGSLIVKGTHSGIGTVDYKRYVSTSGDALKGWHTISSPVNGKNIDDFYGSLVTNGTKRGIAPYVNTNAATFKWDYYTTADVPGFFTEGKGYTAKKSTAGTLTFNGFLNTNNTGVSIEVKATGDQFNAIGNPYTSYINSGTFLDNITAGRLTEKTIWLWDPEANSGVGDYITTNSTTAYKIAPGQGFFVKALATGNVTFSEALQTHLGGGSFLKQEAKPQIKLSLTDGTNIKHTDIFYIDNKTTGFDDGYDSSMFNGVSNPFAIYTQLVSKNQGKNLAIQTLPNVNYENMIIPIGINASAGKQITFSLQTNSFPADLKIFLEDKVSNTFTRLDKVDSSYTINIKKSLNGIGRFYIHTTSSVLSVDKEVALENISIYKIDNSTIRIAGLQQEKASVKLYNLLGKKVFNTSFDSNGVKEFPIPELAIGVYIVELTTNNGKLNKKIIIE</sequence>
<dbReference type="NCBIfam" id="TIGR04183">
    <property type="entry name" value="Por_Secre_tail"/>
    <property type="match status" value="1"/>
</dbReference>
<proteinExistence type="predicted"/>
<dbReference type="InterPro" id="IPR032812">
    <property type="entry name" value="SbsA_Ig"/>
</dbReference>
<dbReference type="Pfam" id="PF18962">
    <property type="entry name" value="Por_Secre_tail"/>
    <property type="match status" value="1"/>
</dbReference>
<protein>
    <submittedName>
        <fullName evidence="4">Ig-like domain-containing protein</fullName>
    </submittedName>
</protein>